<evidence type="ECO:0000313" key="1">
    <source>
        <dbReference type="EMBL" id="CAF1533402.1"/>
    </source>
</evidence>
<evidence type="ECO:0000313" key="4">
    <source>
        <dbReference type="Proteomes" id="UP000663870"/>
    </source>
</evidence>
<comment type="caution">
    <text evidence="1">The sequence shown here is derived from an EMBL/GenBank/DDBJ whole genome shotgun (WGS) entry which is preliminary data.</text>
</comment>
<dbReference type="EMBL" id="CAJNOL010014109">
    <property type="protein sequence ID" value="CAF1666477.1"/>
    <property type="molecule type" value="Genomic_DNA"/>
</dbReference>
<dbReference type="Proteomes" id="UP000663854">
    <property type="component" value="Unassembled WGS sequence"/>
</dbReference>
<sequence>MCFANINTLMIEYKSSNGGIIDRVDVFLIDEFISKFLSAYDLRLKYCISYLYSFLQLIQKTVHIDDSNTIPYLCLYTSTITY</sequence>
<reference evidence="1" key="1">
    <citation type="submission" date="2021-02" db="EMBL/GenBank/DDBJ databases">
        <authorList>
            <person name="Nowell W R."/>
        </authorList>
    </citation>
    <scope>NUCLEOTIDE SEQUENCE</scope>
</reference>
<protein>
    <submittedName>
        <fullName evidence="1">Uncharacterized protein</fullName>
    </submittedName>
</protein>
<keyword evidence="4" id="KW-1185">Reference proteome</keyword>
<organism evidence="1 3">
    <name type="scientific">Rotaria sordida</name>
    <dbReference type="NCBI Taxonomy" id="392033"/>
    <lineage>
        <taxon>Eukaryota</taxon>
        <taxon>Metazoa</taxon>
        <taxon>Spiralia</taxon>
        <taxon>Gnathifera</taxon>
        <taxon>Rotifera</taxon>
        <taxon>Eurotatoria</taxon>
        <taxon>Bdelloidea</taxon>
        <taxon>Philodinida</taxon>
        <taxon>Philodinidae</taxon>
        <taxon>Rotaria</taxon>
    </lineage>
</organism>
<dbReference type="EMBL" id="CAJNOH010012235">
    <property type="protein sequence ID" value="CAF1533402.1"/>
    <property type="molecule type" value="Genomic_DNA"/>
</dbReference>
<gene>
    <name evidence="2" type="ORF">JXQ802_LOCUS56889</name>
    <name evidence="1" type="ORF">PYM288_LOCUS40307</name>
</gene>
<name>A0A815VUF6_9BILA</name>
<proteinExistence type="predicted"/>
<evidence type="ECO:0000313" key="3">
    <source>
        <dbReference type="Proteomes" id="UP000663854"/>
    </source>
</evidence>
<evidence type="ECO:0000313" key="2">
    <source>
        <dbReference type="EMBL" id="CAF1666477.1"/>
    </source>
</evidence>
<dbReference type="AlphaFoldDB" id="A0A815VUF6"/>
<dbReference type="Proteomes" id="UP000663870">
    <property type="component" value="Unassembled WGS sequence"/>
</dbReference>
<accession>A0A815VUF6</accession>